<dbReference type="InterPro" id="IPR036249">
    <property type="entry name" value="Thioredoxin-like_sf"/>
</dbReference>
<evidence type="ECO:0000313" key="3">
    <source>
        <dbReference type="Proteomes" id="UP000001107"/>
    </source>
</evidence>
<dbReference type="Pfam" id="PF03190">
    <property type="entry name" value="Thioredox_DsbH"/>
    <property type="match status" value="1"/>
</dbReference>
<accession>A6URU0</accession>
<dbReference type="PANTHER" id="PTHR42899">
    <property type="entry name" value="SPERMATOGENESIS-ASSOCIATED PROTEIN 20"/>
    <property type="match status" value="1"/>
</dbReference>
<sequence length="687" mass="79831">MVKNRLINEKSPYLKQHAKNPVDWYPWGEEAFKKAKLENKPIFLSIGYSTCHWCHVMAKDSFEDFDVADTLNKNFISIKVDREERPDLDDIYLKTCQLMTGSGGWPLTIIMTPDKKPFFAATFISKEPRFGSPGIIDLLEGISELWAIKHDEIVKRSDEILIHLENISKTTSKGKLDEKLLEKAFLQLKEIYDKNYGGFGVPKFPTAHLIIFLIKYWKKTGNDEALEMAIKTLDKMKMGGIYDHISYGFHRYAVDEMWKLPHFEKMLYDQALISMAYLESYRATRNEEHKKIVSEVFEYVLKVLKSPEKAFYSAENAESEGIEGKFYTWNITEIDQILRNSENNIFKKVYNIKPEGNYLGESTEATNGTNILYMERSIQEIASEMEMWPEEVDQILEKARKKLLDALENRKRPSKDYKILADWNGLMIASLSKAGRIFKNEEYIKASEDAMSFLLSKMVINEKLYHSYIENELKVPGFLDDYAFITWGLIELYFATFNIEYLKKARDFAEKTLELFWEDGGFNFASKEVNDNIFKVRNIYDGAIPSGTSIMALNLLKLSHILRIDKYHEKVYELFENSAEKISKSPFTYLQMLSAYNFDNDPTDVSIVGDLENKTTKEIIDEINRVYRPNMSLLFIPSDSERLKKLEKIASFVKEYPTSKDPVVYICKKDSCLNPETNPSQILNLLR</sequence>
<keyword evidence="3" id="KW-1185">Reference proteome</keyword>
<dbReference type="Gene3D" id="1.50.10.10">
    <property type="match status" value="1"/>
</dbReference>
<dbReference type="STRING" id="406327.Mevan_1315"/>
<feature type="domain" description="Spermatogenesis-associated protein 20-like TRX" evidence="1">
    <location>
        <begin position="3"/>
        <end position="164"/>
    </location>
</feature>
<dbReference type="InterPro" id="IPR008928">
    <property type="entry name" value="6-hairpin_glycosidase_sf"/>
</dbReference>
<dbReference type="CDD" id="cd02955">
    <property type="entry name" value="SSP411"/>
    <property type="match status" value="1"/>
</dbReference>
<dbReference type="InterPro" id="IPR012341">
    <property type="entry name" value="6hp_glycosidase-like_sf"/>
</dbReference>
<dbReference type="KEGG" id="mvn:Mevan_1315"/>
<dbReference type="EMBL" id="CP000742">
    <property type="protein sequence ID" value="ABR55212.1"/>
    <property type="molecule type" value="Genomic_DNA"/>
</dbReference>
<dbReference type="InterPro" id="IPR004879">
    <property type="entry name" value="Ssp411-like_TRX"/>
</dbReference>
<dbReference type="eggNOG" id="arCOG02007">
    <property type="taxonomic scope" value="Archaea"/>
</dbReference>
<dbReference type="Proteomes" id="UP000001107">
    <property type="component" value="Chromosome"/>
</dbReference>
<organism evidence="2 3">
    <name type="scientific">Methanococcus vannielii (strain ATCC 35089 / DSM 1224 / JCM 13029 / OCM 148 / SB)</name>
    <dbReference type="NCBI Taxonomy" id="406327"/>
    <lineage>
        <taxon>Archaea</taxon>
        <taxon>Methanobacteriati</taxon>
        <taxon>Methanobacteriota</taxon>
        <taxon>Methanomada group</taxon>
        <taxon>Methanococci</taxon>
        <taxon>Methanococcales</taxon>
        <taxon>Methanococcaceae</taxon>
        <taxon>Methanococcus</taxon>
    </lineage>
</organism>
<dbReference type="PIRSF" id="PIRSF006402">
    <property type="entry name" value="UCP006402_thioredoxin"/>
    <property type="match status" value="1"/>
</dbReference>
<dbReference type="Gene3D" id="3.40.30.10">
    <property type="entry name" value="Glutaredoxin"/>
    <property type="match status" value="1"/>
</dbReference>
<dbReference type="GO" id="GO:0005975">
    <property type="term" value="P:carbohydrate metabolic process"/>
    <property type="evidence" value="ECO:0007669"/>
    <property type="project" value="InterPro"/>
</dbReference>
<dbReference type="RefSeq" id="WP_012066127.1">
    <property type="nucleotide sequence ID" value="NC_009634.1"/>
</dbReference>
<dbReference type="InterPro" id="IPR024705">
    <property type="entry name" value="Ssp411"/>
</dbReference>
<dbReference type="SUPFAM" id="SSF48208">
    <property type="entry name" value="Six-hairpin glycosidases"/>
    <property type="match status" value="1"/>
</dbReference>
<dbReference type="HOGENOM" id="CLU_014051_4_1_2"/>
<protein>
    <recommendedName>
        <fullName evidence="1">Spermatogenesis-associated protein 20-like TRX domain-containing protein</fullName>
    </recommendedName>
</protein>
<gene>
    <name evidence="2" type="ordered locus">Mevan_1315</name>
</gene>
<proteinExistence type="predicted"/>
<evidence type="ECO:0000259" key="1">
    <source>
        <dbReference type="Pfam" id="PF03190"/>
    </source>
</evidence>
<evidence type="ECO:0000313" key="2">
    <source>
        <dbReference type="EMBL" id="ABR55212.1"/>
    </source>
</evidence>
<dbReference type="AlphaFoldDB" id="A6URU0"/>
<dbReference type="SUPFAM" id="SSF52833">
    <property type="entry name" value="Thioredoxin-like"/>
    <property type="match status" value="1"/>
</dbReference>
<dbReference type="OrthoDB" id="28016at2157"/>
<name>A6URU0_METVS</name>
<reference evidence="2" key="1">
    <citation type="submission" date="2007-06" db="EMBL/GenBank/DDBJ databases">
        <title>Complete sequence of Methanococcus vannielii SB.</title>
        <authorList>
            <consortium name="US DOE Joint Genome Institute"/>
            <person name="Copeland A."/>
            <person name="Lucas S."/>
            <person name="Lapidus A."/>
            <person name="Barry K."/>
            <person name="Glavina del Rio T."/>
            <person name="Dalin E."/>
            <person name="Tice H."/>
            <person name="Pitluck S."/>
            <person name="Chain P."/>
            <person name="Malfatti S."/>
            <person name="Shin M."/>
            <person name="Vergez L."/>
            <person name="Schmutz J."/>
            <person name="Larimer F."/>
            <person name="Land M."/>
            <person name="Hauser L."/>
            <person name="Kyrpides N."/>
            <person name="Anderson I."/>
            <person name="Sieprawska-Lupa M."/>
            <person name="Whitman W.B."/>
            <person name="Richardson P."/>
        </authorList>
    </citation>
    <scope>NUCLEOTIDE SEQUENCE [LARGE SCALE GENOMIC DNA]</scope>
    <source>
        <strain evidence="2">SB</strain>
    </source>
</reference>
<dbReference type="GeneID" id="5324833"/>
<dbReference type="PANTHER" id="PTHR42899:SF1">
    <property type="entry name" value="SPERMATOGENESIS-ASSOCIATED PROTEIN 20"/>
    <property type="match status" value="1"/>
</dbReference>